<evidence type="ECO:0000313" key="3">
    <source>
        <dbReference type="Proteomes" id="UP000305282"/>
    </source>
</evidence>
<keyword evidence="1" id="KW-0472">Membrane</keyword>
<gene>
    <name evidence="2" type="ORF">E7Y31_11935</name>
</gene>
<reference evidence="2 3" key="1">
    <citation type="submission" date="2019-04" db="EMBL/GenBank/DDBJ databases">
        <title>Draft genome sequences for three unisolated Alnus-infective Frankia Sp+ strains, AgTrS, AiOr and AvVan, the first sequenced Frankia strains able to sporulate in-planta.</title>
        <authorList>
            <person name="Bethencourt L."/>
            <person name="Vautrin F."/>
            <person name="Taib N."/>
            <person name="Dubost A."/>
            <person name="Castro-Garcia L."/>
            <person name="Imbaud O."/>
            <person name="Abrouk D."/>
            <person name="Fournier P."/>
            <person name="Briolay J."/>
            <person name="Nguyen A."/>
            <person name="Normand P."/>
            <person name="Fernandez M.P."/>
            <person name="Brochier-Armanet C."/>
            <person name="Herrera-Belaroussi A."/>
        </authorList>
    </citation>
    <scope>NUCLEOTIDE SEQUENCE [LARGE SCALE GENOMIC DNA]</scope>
    <source>
        <strain evidence="2 3">AvVan</strain>
    </source>
</reference>
<proteinExistence type="predicted"/>
<feature type="transmembrane region" description="Helical" evidence="1">
    <location>
        <begin position="292"/>
        <end position="316"/>
    </location>
</feature>
<dbReference type="Pfam" id="PF19877">
    <property type="entry name" value="DUF6350"/>
    <property type="match status" value="1"/>
</dbReference>
<dbReference type="Proteomes" id="UP000305282">
    <property type="component" value="Unassembled WGS sequence"/>
</dbReference>
<accession>A0A4S5EPU7</accession>
<dbReference type="OrthoDB" id="3218351at2"/>
<evidence type="ECO:0000313" key="2">
    <source>
        <dbReference type="EMBL" id="THJ74351.1"/>
    </source>
</evidence>
<feature type="transmembrane region" description="Helical" evidence="1">
    <location>
        <begin position="45"/>
        <end position="70"/>
    </location>
</feature>
<sequence>GGGGDPTGLEMGATGRTAGAGLADSGAVGGADNRSQRGAPNGVPWGAVVADVLGVVGAQTLFVVLVALVVRSGPARPTLLSAALGTVALGLPAALLGTLAGRHRLRTAWRTLPVMLRSSMLCGAGAFASLIAIAAFGVALVLAATLPEVAGAERSLDVGVLGGIGLAATQLALVPNLMLWGLAYALGPGFRTGPGLVRVDTVYPADLPDLPVLAALPPNALPRPGWLVLALVPIVAGIVLVAMVNRATAGSRSRDRLATVLVAGVTCGLLTGLAIQASIGRVGGVDSDYGPTAGWVCGLIAGGEVAAVGLLLLGGIDLAARRAERPFLAEDAEPSFWRRRMPLLGSGLSARPSRRSQ</sequence>
<feature type="transmembrane region" description="Helical" evidence="1">
    <location>
        <begin position="79"/>
        <end position="100"/>
    </location>
</feature>
<keyword evidence="1" id="KW-0812">Transmembrane</keyword>
<feature type="transmembrane region" description="Helical" evidence="1">
    <location>
        <begin position="226"/>
        <end position="245"/>
    </location>
</feature>
<feature type="non-terminal residue" evidence="2">
    <location>
        <position position="1"/>
    </location>
</feature>
<feature type="transmembrane region" description="Helical" evidence="1">
    <location>
        <begin position="257"/>
        <end position="280"/>
    </location>
</feature>
<evidence type="ECO:0000256" key="1">
    <source>
        <dbReference type="SAM" id="Phobius"/>
    </source>
</evidence>
<protein>
    <submittedName>
        <fullName evidence="2">Uncharacterized protein</fullName>
    </submittedName>
</protein>
<keyword evidence="3" id="KW-1185">Reference proteome</keyword>
<feature type="transmembrane region" description="Helical" evidence="1">
    <location>
        <begin position="120"/>
        <end position="146"/>
    </location>
</feature>
<dbReference type="InterPro" id="IPR045931">
    <property type="entry name" value="DUF6350"/>
</dbReference>
<feature type="transmembrane region" description="Helical" evidence="1">
    <location>
        <begin position="158"/>
        <end position="186"/>
    </location>
</feature>
<comment type="caution">
    <text evidence="2">The sequence shown here is derived from an EMBL/GenBank/DDBJ whole genome shotgun (WGS) entry which is preliminary data.</text>
</comment>
<dbReference type="RefSeq" id="WP_136448223.1">
    <property type="nucleotide sequence ID" value="NZ_SSXH01000260.1"/>
</dbReference>
<organism evidence="2 3">
    <name type="scientific">Candidatus Frankia alpina</name>
    <dbReference type="NCBI Taxonomy" id="2699483"/>
    <lineage>
        <taxon>Bacteria</taxon>
        <taxon>Bacillati</taxon>
        <taxon>Actinomycetota</taxon>
        <taxon>Actinomycetes</taxon>
        <taxon>Frankiales</taxon>
        <taxon>Frankiaceae</taxon>
        <taxon>Frankia</taxon>
    </lineage>
</organism>
<dbReference type="AlphaFoldDB" id="A0A4S5EPU7"/>
<dbReference type="EMBL" id="SSXH01000260">
    <property type="protein sequence ID" value="THJ74351.1"/>
    <property type="molecule type" value="Genomic_DNA"/>
</dbReference>
<keyword evidence="1" id="KW-1133">Transmembrane helix</keyword>
<name>A0A4S5EPU7_9ACTN</name>